<dbReference type="InterPro" id="IPR001932">
    <property type="entry name" value="PPM-type_phosphatase-like_dom"/>
</dbReference>
<gene>
    <name evidence="3" type="ORF">DCAR_0415418</name>
</gene>
<name>A0AAF1AUQ7_DAUCS</name>
<reference evidence="3" key="1">
    <citation type="journal article" date="2016" name="Nat. Genet.">
        <title>A high-quality carrot genome assembly provides new insights into carotenoid accumulation and asterid genome evolution.</title>
        <authorList>
            <person name="Iorizzo M."/>
            <person name="Ellison S."/>
            <person name="Senalik D."/>
            <person name="Zeng P."/>
            <person name="Satapoomin P."/>
            <person name="Huang J."/>
            <person name="Bowman M."/>
            <person name="Iovene M."/>
            <person name="Sanseverino W."/>
            <person name="Cavagnaro P."/>
            <person name="Yildiz M."/>
            <person name="Macko-Podgorni A."/>
            <person name="Moranska E."/>
            <person name="Grzebelus E."/>
            <person name="Grzebelus D."/>
            <person name="Ashrafi H."/>
            <person name="Zheng Z."/>
            <person name="Cheng S."/>
            <person name="Spooner D."/>
            <person name="Van Deynze A."/>
            <person name="Simon P."/>
        </authorList>
    </citation>
    <scope>NUCLEOTIDE SEQUENCE</scope>
    <source>
        <tissue evidence="3">Leaf</tissue>
    </source>
</reference>
<dbReference type="SUPFAM" id="SSF81606">
    <property type="entry name" value="PP2C-like"/>
    <property type="match status" value="1"/>
</dbReference>
<dbReference type="InterPro" id="IPR015655">
    <property type="entry name" value="PP2C"/>
</dbReference>
<dbReference type="Pfam" id="PF00481">
    <property type="entry name" value="PP2C"/>
    <property type="match status" value="1"/>
</dbReference>
<dbReference type="Proteomes" id="UP000077755">
    <property type="component" value="Chromosome 4"/>
</dbReference>
<evidence type="ECO:0000256" key="1">
    <source>
        <dbReference type="SAM" id="MobiDB-lite"/>
    </source>
</evidence>
<dbReference type="InterPro" id="IPR036457">
    <property type="entry name" value="PPM-type-like_dom_sf"/>
</dbReference>
<evidence type="ECO:0000313" key="4">
    <source>
        <dbReference type="Proteomes" id="UP000077755"/>
    </source>
</evidence>
<dbReference type="Gene3D" id="3.60.40.10">
    <property type="entry name" value="PPM-type phosphatase domain"/>
    <property type="match status" value="1"/>
</dbReference>
<dbReference type="CDD" id="cd00143">
    <property type="entry name" value="PP2Cc"/>
    <property type="match status" value="1"/>
</dbReference>
<proteinExistence type="predicted"/>
<feature type="domain" description="PPM-type phosphatase" evidence="2">
    <location>
        <begin position="1"/>
        <end position="269"/>
    </location>
</feature>
<dbReference type="EMBL" id="CP093346">
    <property type="protein sequence ID" value="WOG96088.1"/>
    <property type="molecule type" value="Genomic_DNA"/>
</dbReference>
<dbReference type="SMART" id="SM00332">
    <property type="entry name" value="PP2Cc"/>
    <property type="match status" value="1"/>
</dbReference>
<sequence length="359" mass="40708">MFSLQGRKGKNQDATTVWENFAGHEDAIFCGVFDGHGPLGHKHSHIDRISMKNDVNSDDNVYDSVKKSILQDFKGMDEDLEVDDVIDSFFSGTTAVSVLKKGRHLFLANLGDSRAVLCTRDSKDELRPVQMTVDLKPNLPSEFERIKKCKGRVLPIEAEPSVHRVWRPEQDAPGLAMSRAFEDFCLKDFGLISVPEICYRKLTEKDEFLVLATDGIWDVLSNEDVIRIVSSASKRSVAARLLVAKAVRAWRYKFPNSRIDDCAAICLFFKREAPHIPKSMSEKTHLSLDNSQLSPGPEHGDLATEDGRETLLNCEMPKRRDPINRRHLATIHEEKYTKLNYASAETHRYGHILQKSTWI</sequence>
<dbReference type="PROSITE" id="PS51746">
    <property type="entry name" value="PPM_2"/>
    <property type="match status" value="1"/>
</dbReference>
<accession>A0AAF1AUQ7</accession>
<reference evidence="3" key="2">
    <citation type="submission" date="2022-03" db="EMBL/GenBank/DDBJ databases">
        <title>Draft title - Genomic analysis of global carrot germplasm unveils the trajectory of domestication and the origin of high carotenoid orange carrot.</title>
        <authorList>
            <person name="Iorizzo M."/>
            <person name="Ellison S."/>
            <person name="Senalik D."/>
            <person name="Macko-Podgorni A."/>
            <person name="Grzebelus D."/>
            <person name="Bostan H."/>
            <person name="Rolling W."/>
            <person name="Curaba J."/>
            <person name="Simon P."/>
        </authorList>
    </citation>
    <scope>NUCLEOTIDE SEQUENCE</scope>
    <source>
        <tissue evidence="3">Leaf</tissue>
    </source>
</reference>
<keyword evidence="4" id="KW-1185">Reference proteome</keyword>
<evidence type="ECO:0000259" key="2">
    <source>
        <dbReference type="PROSITE" id="PS51746"/>
    </source>
</evidence>
<protein>
    <recommendedName>
        <fullName evidence="2">PPM-type phosphatase domain-containing protein</fullName>
    </recommendedName>
</protein>
<dbReference type="GO" id="GO:0004722">
    <property type="term" value="F:protein serine/threonine phosphatase activity"/>
    <property type="evidence" value="ECO:0007669"/>
    <property type="project" value="InterPro"/>
</dbReference>
<evidence type="ECO:0000313" key="3">
    <source>
        <dbReference type="EMBL" id="WOG96088.1"/>
    </source>
</evidence>
<dbReference type="AlphaFoldDB" id="A0AAF1AUQ7"/>
<organism evidence="3 4">
    <name type="scientific">Daucus carota subsp. sativus</name>
    <name type="common">Carrot</name>
    <dbReference type="NCBI Taxonomy" id="79200"/>
    <lineage>
        <taxon>Eukaryota</taxon>
        <taxon>Viridiplantae</taxon>
        <taxon>Streptophyta</taxon>
        <taxon>Embryophyta</taxon>
        <taxon>Tracheophyta</taxon>
        <taxon>Spermatophyta</taxon>
        <taxon>Magnoliopsida</taxon>
        <taxon>eudicotyledons</taxon>
        <taxon>Gunneridae</taxon>
        <taxon>Pentapetalae</taxon>
        <taxon>asterids</taxon>
        <taxon>campanulids</taxon>
        <taxon>Apiales</taxon>
        <taxon>Apiaceae</taxon>
        <taxon>Apioideae</taxon>
        <taxon>Scandiceae</taxon>
        <taxon>Daucinae</taxon>
        <taxon>Daucus</taxon>
        <taxon>Daucus sect. Daucus</taxon>
    </lineage>
</organism>
<dbReference type="PANTHER" id="PTHR47992">
    <property type="entry name" value="PROTEIN PHOSPHATASE"/>
    <property type="match status" value="1"/>
</dbReference>
<feature type="region of interest" description="Disordered" evidence="1">
    <location>
        <begin position="280"/>
        <end position="304"/>
    </location>
</feature>